<name>A0A9D1Z7B3_9FIRM</name>
<dbReference type="EMBL" id="DXCO01000005">
    <property type="protein sequence ID" value="HIY77544.1"/>
    <property type="molecule type" value="Genomic_DNA"/>
</dbReference>
<accession>A0A9D1Z7B3</accession>
<dbReference type="Proteomes" id="UP000824135">
    <property type="component" value="Unassembled WGS sequence"/>
</dbReference>
<comment type="caution">
    <text evidence="2">The sequence shown here is derived from an EMBL/GenBank/DDBJ whole genome shotgun (WGS) entry which is preliminary data.</text>
</comment>
<keyword evidence="1" id="KW-0472">Membrane</keyword>
<reference evidence="2" key="2">
    <citation type="submission" date="2021-04" db="EMBL/GenBank/DDBJ databases">
        <authorList>
            <person name="Gilroy R."/>
        </authorList>
    </citation>
    <scope>NUCLEOTIDE SEQUENCE</scope>
    <source>
        <strain evidence="2">CHK199-9574</strain>
    </source>
</reference>
<keyword evidence="1" id="KW-1133">Transmembrane helix</keyword>
<dbReference type="CDD" id="cd12797">
    <property type="entry name" value="M23_peptidase"/>
    <property type="match status" value="1"/>
</dbReference>
<reference evidence="2" key="1">
    <citation type="journal article" date="2021" name="PeerJ">
        <title>Extensive microbial diversity within the chicken gut microbiome revealed by metagenomics and culture.</title>
        <authorList>
            <person name="Gilroy R."/>
            <person name="Ravi A."/>
            <person name="Getino M."/>
            <person name="Pursley I."/>
            <person name="Horton D.L."/>
            <person name="Alikhan N.F."/>
            <person name="Baker D."/>
            <person name="Gharbi K."/>
            <person name="Hall N."/>
            <person name="Watson M."/>
            <person name="Adriaenssens E.M."/>
            <person name="Foster-Nyarko E."/>
            <person name="Jarju S."/>
            <person name="Secka A."/>
            <person name="Antonio M."/>
            <person name="Oren A."/>
            <person name="Chaudhuri R.R."/>
            <person name="La Ragione R."/>
            <person name="Hildebrand F."/>
            <person name="Pallen M.J."/>
        </authorList>
    </citation>
    <scope>NUCLEOTIDE SEQUENCE</scope>
    <source>
        <strain evidence="2">CHK199-9574</strain>
    </source>
</reference>
<dbReference type="InterPro" id="IPR011055">
    <property type="entry name" value="Dup_hybrid_motif"/>
</dbReference>
<feature type="transmembrane region" description="Helical" evidence="1">
    <location>
        <begin position="99"/>
        <end position="121"/>
    </location>
</feature>
<evidence type="ECO:0000313" key="2">
    <source>
        <dbReference type="EMBL" id="HIY77544.1"/>
    </source>
</evidence>
<protein>
    <submittedName>
        <fullName evidence="2">M23 family metallopeptidase</fullName>
    </submittedName>
</protein>
<sequence length="267" mass="28810">MSETIDYAEMLEIPVNTLNVVKKKSRKKKNDELKDRVVDAVNERMTAYDEAIGDAKADVRPQEEEGEAGRIAYSEDVTEYVADPPAEEKPKKKFFEGKLLVVEFAAVLALCATILLTNIFMPNSAINTFFSNLTAGEPAAAQVDDRSYSELTLGSVVSDTSIECTVSDTGILTFTGECSVYAPYGGTVVNVAEQEGLYTIEIEHTTSFSSVISGLSSAYLAAGDTVYATIPVGYSTGDSEVSVSMYDGDSIIASYSVNEDNDIVWNA</sequence>
<dbReference type="Gene3D" id="2.70.70.10">
    <property type="entry name" value="Glucose Permease (Domain IIA)"/>
    <property type="match status" value="1"/>
</dbReference>
<organism evidence="2 3">
    <name type="scientific">Candidatus Borkfalkia excrementavium</name>
    <dbReference type="NCBI Taxonomy" id="2838505"/>
    <lineage>
        <taxon>Bacteria</taxon>
        <taxon>Bacillati</taxon>
        <taxon>Bacillota</taxon>
        <taxon>Clostridia</taxon>
        <taxon>Christensenellales</taxon>
        <taxon>Christensenellaceae</taxon>
        <taxon>Candidatus Borkfalkia</taxon>
    </lineage>
</organism>
<gene>
    <name evidence="2" type="ORF">H9728_00715</name>
</gene>
<proteinExistence type="predicted"/>
<evidence type="ECO:0000256" key="1">
    <source>
        <dbReference type="SAM" id="Phobius"/>
    </source>
</evidence>
<dbReference type="AlphaFoldDB" id="A0A9D1Z7B3"/>
<keyword evidence="1" id="KW-0812">Transmembrane</keyword>
<evidence type="ECO:0000313" key="3">
    <source>
        <dbReference type="Proteomes" id="UP000824135"/>
    </source>
</evidence>